<proteinExistence type="inferred from homology"/>
<dbReference type="PANTHER" id="PTHR11592:SF78">
    <property type="entry name" value="GLUTATHIONE PEROXIDASE"/>
    <property type="match status" value="1"/>
</dbReference>
<keyword evidence="2" id="KW-0575">Peroxidase</keyword>
<dbReference type="PANTHER" id="PTHR11592">
    <property type="entry name" value="GLUTATHIONE PEROXIDASE"/>
    <property type="match status" value="1"/>
</dbReference>
<sequence length="99" mass="11561">MAGTHEEILEFVEKNFQAKDKFTWFEKGHVNGKETREVYSFLKQKLPAEDGTKDIRWNFAKFLVDHEGIPYKRFGPKTNPEEMKADIEELLAKRNASGK</sequence>
<dbReference type="GO" id="GO:0004601">
    <property type="term" value="F:peroxidase activity"/>
    <property type="evidence" value="ECO:0007669"/>
    <property type="project" value="UniProtKB-KW"/>
</dbReference>
<evidence type="ECO:0000256" key="2">
    <source>
        <dbReference type="ARBA" id="ARBA00022559"/>
    </source>
</evidence>
<evidence type="ECO:0000256" key="3">
    <source>
        <dbReference type="ARBA" id="ARBA00023002"/>
    </source>
</evidence>
<evidence type="ECO:0000313" key="5">
    <source>
        <dbReference type="Proteomes" id="UP001516023"/>
    </source>
</evidence>
<dbReference type="PROSITE" id="PS51355">
    <property type="entry name" value="GLUTATHIONE_PEROXID_3"/>
    <property type="match status" value="1"/>
</dbReference>
<dbReference type="Gene3D" id="3.40.30.10">
    <property type="entry name" value="Glutaredoxin"/>
    <property type="match status" value="1"/>
</dbReference>
<dbReference type="AlphaFoldDB" id="A0ABD3PLJ4"/>
<reference evidence="4 5" key="1">
    <citation type="journal article" date="2020" name="G3 (Bethesda)">
        <title>Improved Reference Genome for Cyclotella cryptica CCMP332, a Model for Cell Wall Morphogenesis, Salinity Adaptation, and Lipid Production in Diatoms (Bacillariophyta).</title>
        <authorList>
            <person name="Roberts W.R."/>
            <person name="Downey K.M."/>
            <person name="Ruck E.C."/>
            <person name="Traller J.C."/>
            <person name="Alverson A.J."/>
        </authorList>
    </citation>
    <scope>NUCLEOTIDE SEQUENCE [LARGE SCALE GENOMIC DNA]</scope>
    <source>
        <strain evidence="4 5">CCMP332</strain>
    </source>
</reference>
<evidence type="ECO:0000256" key="1">
    <source>
        <dbReference type="ARBA" id="ARBA00006926"/>
    </source>
</evidence>
<organism evidence="4 5">
    <name type="scientific">Cyclotella cryptica</name>
    <dbReference type="NCBI Taxonomy" id="29204"/>
    <lineage>
        <taxon>Eukaryota</taxon>
        <taxon>Sar</taxon>
        <taxon>Stramenopiles</taxon>
        <taxon>Ochrophyta</taxon>
        <taxon>Bacillariophyta</taxon>
        <taxon>Coscinodiscophyceae</taxon>
        <taxon>Thalassiosirophycidae</taxon>
        <taxon>Stephanodiscales</taxon>
        <taxon>Stephanodiscaceae</taxon>
        <taxon>Cyclotella</taxon>
    </lineage>
</organism>
<keyword evidence="3" id="KW-0560">Oxidoreductase</keyword>
<comment type="similarity">
    <text evidence="1">Belongs to the glutathione peroxidase family.</text>
</comment>
<evidence type="ECO:0008006" key="6">
    <source>
        <dbReference type="Google" id="ProtNLM"/>
    </source>
</evidence>
<keyword evidence="5" id="KW-1185">Reference proteome</keyword>
<protein>
    <recommendedName>
        <fullName evidence="6">Glutathione peroxidase</fullName>
    </recommendedName>
</protein>
<evidence type="ECO:0000313" key="4">
    <source>
        <dbReference type="EMBL" id="KAL3789025.1"/>
    </source>
</evidence>
<accession>A0ABD3PLJ4</accession>
<dbReference type="SUPFAM" id="SSF52833">
    <property type="entry name" value="Thioredoxin-like"/>
    <property type="match status" value="1"/>
</dbReference>
<comment type="caution">
    <text evidence="4">The sequence shown here is derived from an EMBL/GenBank/DDBJ whole genome shotgun (WGS) entry which is preliminary data.</text>
</comment>
<name>A0ABD3PLJ4_9STRA</name>
<dbReference type="InterPro" id="IPR000889">
    <property type="entry name" value="Glutathione_peroxidase"/>
</dbReference>
<dbReference type="Proteomes" id="UP001516023">
    <property type="component" value="Unassembled WGS sequence"/>
</dbReference>
<dbReference type="EMBL" id="JABMIG020000147">
    <property type="protein sequence ID" value="KAL3789025.1"/>
    <property type="molecule type" value="Genomic_DNA"/>
</dbReference>
<gene>
    <name evidence="4" type="ORF">HJC23_008172</name>
</gene>
<dbReference type="InterPro" id="IPR036249">
    <property type="entry name" value="Thioredoxin-like_sf"/>
</dbReference>